<gene>
    <name evidence="2" type="ORF">AWB67_07609</name>
</gene>
<name>A0A158L654_9BURK</name>
<evidence type="ECO:0000256" key="1">
    <source>
        <dbReference type="SAM" id="MobiDB-lite"/>
    </source>
</evidence>
<dbReference type="Proteomes" id="UP000054925">
    <property type="component" value="Unassembled WGS sequence"/>
</dbReference>
<accession>A0A158L654</accession>
<feature type="region of interest" description="Disordered" evidence="1">
    <location>
        <begin position="78"/>
        <end position="100"/>
    </location>
</feature>
<organism evidence="2 3">
    <name type="scientific">Caballeronia terrestris</name>
    <dbReference type="NCBI Taxonomy" id="1226301"/>
    <lineage>
        <taxon>Bacteria</taxon>
        <taxon>Pseudomonadati</taxon>
        <taxon>Pseudomonadota</taxon>
        <taxon>Betaproteobacteria</taxon>
        <taxon>Burkholderiales</taxon>
        <taxon>Burkholderiaceae</taxon>
        <taxon>Caballeronia</taxon>
    </lineage>
</organism>
<keyword evidence="3" id="KW-1185">Reference proteome</keyword>
<evidence type="ECO:0000313" key="2">
    <source>
        <dbReference type="EMBL" id="SAL88499.1"/>
    </source>
</evidence>
<dbReference type="AlphaFoldDB" id="A0A158L654"/>
<sequence>MTCRNHRLSRCVAGADHRLAIVKDLESYFGRVRMRNTIIDFLVIVNRLRLLNDQQRRCLGKVAIQKLIKLAPCIAPNEHPGNDPNTDHYPHHKAQQSTLQ</sequence>
<proteinExistence type="predicted"/>
<dbReference type="EMBL" id="FCOL02000492">
    <property type="protein sequence ID" value="SAL88499.1"/>
    <property type="molecule type" value="Genomic_DNA"/>
</dbReference>
<comment type="caution">
    <text evidence="2">The sequence shown here is derived from an EMBL/GenBank/DDBJ whole genome shotgun (WGS) entry which is preliminary data.</text>
</comment>
<evidence type="ECO:0000313" key="3">
    <source>
        <dbReference type="Proteomes" id="UP000054925"/>
    </source>
</evidence>
<protein>
    <submittedName>
        <fullName evidence="2">Uncharacterized protein</fullName>
    </submittedName>
</protein>
<reference evidence="2" key="1">
    <citation type="submission" date="2016-01" db="EMBL/GenBank/DDBJ databases">
        <authorList>
            <person name="Peeters C."/>
        </authorList>
    </citation>
    <scope>NUCLEOTIDE SEQUENCE [LARGE SCALE GENOMIC DNA]</scope>
    <source>
        <strain evidence="2">LMG 22937</strain>
    </source>
</reference>